<keyword evidence="6" id="KW-1185">Reference proteome</keyword>
<dbReference type="Pfam" id="PF01476">
    <property type="entry name" value="LysM"/>
    <property type="match status" value="2"/>
</dbReference>
<gene>
    <name evidence="5" type="ORF">F5878DRAFT_262052</name>
</gene>
<keyword evidence="1" id="KW-0147">Chitin-binding</keyword>
<dbReference type="InterPro" id="IPR036779">
    <property type="entry name" value="LysM_dom_sf"/>
</dbReference>
<evidence type="ECO:0000259" key="4">
    <source>
        <dbReference type="PROSITE" id="PS51782"/>
    </source>
</evidence>
<dbReference type="SUPFAM" id="SSF54106">
    <property type="entry name" value="LysM domain"/>
    <property type="match status" value="2"/>
</dbReference>
<dbReference type="Proteomes" id="UP001163846">
    <property type="component" value="Unassembled WGS sequence"/>
</dbReference>
<dbReference type="AlphaFoldDB" id="A0AA38UJF5"/>
<proteinExistence type="predicted"/>
<dbReference type="CDD" id="cd00118">
    <property type="entry name" value="LysM"/>
    <property type="match status" value="2"/>
</dbReference>
<name>A0AA38UJF5_9AGAR</name>
<dbReference type="InterPro" id="IPR018392">
    <property type="entry name" value="LysM"/>
</dbReference>
<evidence type="ECO:0000256" key="2">
    <source>
        <dbReference type="ARBA" id="ARBA00023026"/>
    </source>
</evidence>
<feature type="domain" description="LysM" evidence="4">
    <location>
        <begin position="86"/>
        <end position="132"/>
    </location>
</feature>
<keyword evidence="2" id="KW-0843">Virulence</keyword>
<dbReference type="GO" id="GO:0008061">
    <property type="term" value="F:chitin binding"/>
    <property type="evidence" value="ECO:0007669"/>
    <property type="project" value="UniProtKB-KW"/>
</dbReference>
<reference evidence="5" key="1">
    <citation type="submission" date="2022-08" db="EMBL/GenBank/DDBJ databases">
        <authorList>
            <consortium name="DOE Joint Genome Institute"/>
            <person name="Min B."/>
            <person name="Riley R."/>
            <person name="Sierra-Patev S."/>
            <person name="Naranjo-Ortiz M."/>
            <person name="Looney B."/>
            <person name="Konkel Z."/>
            <person name="Slot J.C."/>
            <person name="Sakamoto Y."/>
            <person name="Steenwyk J.L."/>
            <person name="Rokas A."/>
            <person name="Carro J."/>
            <person name="Camarero S."/>
            <person name="Ferreira P."/>
            <person name="Molpeceres G."/>
            <person name="Ruiz-Duenas F.J."/>
            <person name="Serrano A."/>
            <person name="Henrissat B."/>
            <person name="Drula E."/>
            <person name="Hughes K.W."/>
            <person name="Mata J.L."/>
            <person name="Ishikawa N.K."/>
            <person name="Vargas-Isla R."/>
            <person name="Ushijima S."/>
            <person name="Smith C.A."/>
            <person name="Ahrendt S."/>
            <person name="Andreopoulos W."/>
            <person name="He G."/>
            <person name="Labutti K."/>
            <person name="Lipzen A."/>
            <person name="Ng V."/>
            <person name="Sandor L."/>
            <person name="Barry K."/>
            <person name="Martinez A.T."/>
            <person name="Xiao Y."/>
            <person name="Gibbons J.G."/>
            <person name="Terashima K."/>
            <person name="Hibbett D.S."/>
            <person name="Grigoriev I.V."/>
        </authorList>
    </citation>
    <scope>NUCLEOTIDE SEQUENCE</scope>
    <source>
        <strain evidence="5">TFB9207</strain>
    </source>
</reference>
<dbReference type="Gene3D" id="3.10.350.10">
    <property type="entry name" value="LysM domain"/>
    <property type="match status" value="2"/>
</dbReference>
<dbReference type="SMART" id="SM00257">
    <property type="entry name" value="LysM"/>
    <property type="match status" value="2"/>
</dbReference>
<keyword evidence="3" id="KW-0732">Signal</keyword>
<evidence type="ECO:0000313" key="5">
    <source>
        <dbReference type="EMBL" id="KAJ3843540.1"/>
    </source>
</evidence>
<protein>
    <recommendedName>
        <fullName evidence="4">LysM domain-containing protein</fullName>
    </recommendedName>
</protein>
<sequence>MFNYLRLFTIVAALGAIQCANSIAVPRATCEATYTVVSGDTCDEIAAKYGITAAALEIANPQIDANCDNLFIGEQLCIPGTPVCAAEYTVKSGDICITIANQYGITVAQLESANPEIDPLCDNLRIGEVLCIP</sequence>
<dbReference type="PANTHER" id="PTHR34997">
    <property type="entry name" value="AM15"/>
    <property type="match status" value="1"/>
</dbReference>
<organism evidence="5 6">
    <name type="scientific">Lentinula raphanica</name>
    <dbReference type="NCBI Taxonomy" id="153919"/>
    <lineage>
        <taxon>Eukaryota</taxon>
        <taxon>Fungi</taxon>
        <taxon>Dikarya</taxon>
        <taxon>Basidiomycota</taxon>
        <taxon>Agaricomycotina</taxon>
        <taxon>Agaricomycetes</taxon>
        <taxon>Agaricomycetidae</taxon>
        <taxon>Agaricales</taxon>
        <taxon>Marasmiineae</taxon>
        <taxon>Omphalotaceae</taxon>
        <taxon>Lentinula</taxon>
    </lineage>
</organism>
<dbReference type="PROSITE" id="PS51782">
    <property type="entry name" value="LYSM"/>
    <property type="match status" value="2"/>
</dbReference>
<feature type="domain" description="LysM" evidence="4">
    <location>
        <begin position="32"/>
        <end position="78"/>
    </location>
</feature>
<evidence type="ECO:0000313" key="6">
    <source>
        <dbReference type="Proteomes" id="UP001163846"/>
    </source>
</evidence>
<evidence type="ECO:0000256" key="1">
    <source>
        <dbReference type="ARBA" id="ARBA00022669"/>
    </source>
</evidence>
<accession>A0AA38UJF5</accession>
<feature type="signal peptide" evidence="3">
    <location>
        <begin position="1"/>
        <end position="22"/>
    </location>
</feature>
<dbReference type="EMBL" id="MU805973">
    <property type="protein sequence ID" value="KAJ3843540.1"/>
    <property type="molecule type" value="Genomic_DNA"/>
</dbReference>
<feature type="chain" id="PRO_5041389524" description="LysM domain-containing protein" evidence="3">
    <location>
        <begin position="23"/>
        <end position="133"/>
    </location>
</feature>
<comment type="caution">
    <text evidence="5">The sequence shown here is derived from an EMBL/GenBank/DDBJ whole genome shotgun (WGS) entry which is preliminary data.</text>
</comment>
<dbReference type="InterPro" id="IPR052210">
    <property type="entry name" value="LysM1-like"/>
</dbReference>
<evidence type="ECO:0000256" key="3">
    <source>
        <dbReference type="SAM" id="SignalP"/>
    </source>
</evidence>
<dbReference type="PANTHER" id="PTHR34997:SF1">
    <property type="entry name" value="PEPTIDOGLYCAN-BINDING LYSIN DOMAIN"/>
    <property type="match status" value="1"/>
</dbReference>